<dbReference type="Pfam" id="PF10252">
    <property type="entry name" value="PP28"/>
    <property type="match status" value="1"/>
</dbReference>
<evidence type="ECO:0000313" key="4">
    <source>
        <dbReference type="Proteomes" id="UP001295740"/>
    </source>
</evidence>
<dbReference type="InterPro" id="IPR019380">
    <property type="entry name" value="Casein_kinase_sb_PP28"/>
</dbReference>
<organism evidence="3 4">
    <name type="scientific">Anthostomella pinea</name>
    <dbReference type="NCBI Taxonomy" id="933095"/>
    <lineage>
        <taxon>Eukaryota</taxon>
        <taxon>Fungi</taxon>
        <taxon>Dikarya</taxon>
        <taxon>Ascomycota</taxon>
        <taxon>Pezizomycotina</taxon>
        <taxon>Sordariomycetes</taxon>
        <taxon>Xylariomycetidae</taxon>
        <taxon>Xylariales</taxon>
        <taxon>Xylariaceae</taxon>
        <taxon>Anthostomella</taxon>
    </lineage>
</organism>
<dbReference type="PANTHER" id="PTHR22055">
    <property type="entry name" value="28 KDA HEAT- AND ACID-STABLE PHOSPHOPROTEIN PDGF-ASSOCIATED PROTEIN"/>
    <property type="match status" value="1"/>
</dbReference>
<reference evidence="3" key="1">
    <citation type="submission" date="2023-10" db="EMBL/GenBank/DDBJ databases">
        <authorList>
            <person name="Hackl T."/>
        </authorList>
    </citation>
    <scope>NUCLEOTIDE SEQUENCE</scope>
</reference>
<feature type="compositionally biased region" description="Acidic residues" evidence="1">
    <location>
        <begin position="56"/>
        <end position="78"/>
    </location>
</feature>
<gene>
    <name evidence="3" type="ORF">KHLLAP_LOCUS9020</name>
</gene>
<dbReference type="InterPro" id="IPR039876">
    <property type="entry name" value="HAP28"/>
</dbReference>
<evidence type="ECO:0000313" key="3">
    <source>
        <dbReference type="EMBL" id="CAJ2508552.1"/>
    </source>
</evidence>
<dbReference type="AlphaFoldDB" id="A0AAI8YKU0"/>
<feature type="region of interest" description="Disordered" evidence="1">
    <location>
        <begin position="1"/>
        <end position="252"/>
    </location>
</feature>
<dbReference type="EMBL" id="CAUWAG010000012">
    <property type="protein sequence ID" value="CAJ2508552.1"/>
    <property type="molecule type" value="Genomic_DNA"/>
</dbReference>
<feature type="compositionally biased region" description="Basic and acidic residues" evidence="1">
    <location>
        <begin position="85"/>
        <end position="103"/>
    </location>
</feature>
<feature type="compositionally biased region" description="Basic residues" evidence="1">
    <location>
        <begin position="15"/>
        <end position="29"/>
    </location>
</feature>
<feature type="domain" description="Casein kinase substrate phosphoprotein PP28" evidence="2">
    <location>
        <begin position="132"/>
        <end position="218"/>
    </location>
</feature>
<protein>
    <submittedName>
        <fullName evidence="3">Uu.00g135780.m01.CDS01</fullName>
    </submittedName>
</protein>
<name>A0AAI8YKU0_9PEZI</name>
<evidence type="ECO:0000256" key="1">
    <source>
        <dbReference type="SAM" id="MobiDB-lite"/>
    </source>
</evidence>
<feature type="compositionally biased region" description="Basic and acidic residues" evidence="1">
    <location>
        <begin position="155"/>
        <end position="241"/>
    </location>
</feature>
<feature type="compositionally biased region" description="Acidic residues" evidence="1">
    <location>
        <begin position="118"/>
        <end position="129"/>
    </location>
</feature>
<sequence length="252" mass="27813">MTGRGAAPGANSRGRGGKFKKFTRGGGKHFSRDLRPLDADGNEVSMWSEQAKGKDDDDDDSSEEDSEEDSDEDSEDEAGPSKNAELSREERRQQKKAQKEAAVAKKKKGAVQVGDMPTDSDEDSEDDDMPANPNHSKAARNMTKAQPAAVEEITEGVKKVAMSRKERESVEAQQAKDRYRKLHEAGKTDEAKADMARLRLIREKREADAARKAAEKEEKEAQEKAQKDKIMAKEQKKRDAALGKPAKKGKGK</sequence>
<dbReference type="Proteomes" id="UP001295740">
    <property type="component" value="Unassembled WGS sequence"/>
</dbReference>
<comment type="caution">
    <text evidence="3">The sequence shown here is derived from an EMBL/GenBank/DDBJ whole genome shotgun (WGS) entry which is preliminary data.</text>
</comment>
<accession>A0AAI8YKU0</accession>
<keyword evidence="4" id="KW-1185">Reference proteome</keyword>
<proteinExistence type="predicted"/>
<evidence type="ECO:0000259" key="2">
    <source>
        <dbReference type="Pfam" id="PF10252"/>
    </source>
</evidence>